<dbReference type="Pfam" id="PF24621">
    <property type="entry name" value="DHQS_C"/>
    <property type="match status" value="1"/>
</dbReference>
<comment type="cofactor">
    <cofactor evidence="1">
        <name>NAD(+)</name>
        <dbReference type="ChEBI" id="CHEBI:57540"/>
    </cofactor>
</comment>
<keyword evidence="4" id="KW-0479">Metal-binding</keyword>
<evidence type="ECO:0000313" key="12">
    <source>
        <dbReference type="Proteomes" id="UP000318288"/>
    </source>
</evidence>
<dbReference type="GO" id="GO:0008652">
    <property type="term" value="P:amino acid biosynthetic process"/>
    <property type="evidence" value="ECO:0007669"/>
    <property type="project" value="UniProtKB-KW"/>
</dbReference>
<dbReference type="Gene3D" id="3.40.50.1970">
    <property type="match status" value="1"/>
</dbReference>
<keyword evidence="6" id="KW-0057">Aromatic amino acid biosynthesis</keyword>
<dbReference type="GO" id="GO:0046872">
    <property type="term" value="F:metal ion binding"/>
    <property type="evidence" value="ECO:0007669"/>
    <property type="project" value="UniProtKB-KW"/>
</dbReference>
<dbReference type="EC" id="4.2.3.4" evidence="11"/>
<evidence type="ECO:0000256" key="1">
    <source>
        <dbReference type="ARBA" id="ARBA00001911"/>
    </source>
</evidence>
<evidence type="ECO:0000256" key="6">
    <source>
        <dbReference type="ARBA" id="ARBA00023141"/>
    </source>
</evidence>
<keyword evidence="5" id="KW-0520">NAD</keyword>
<reference evidence="11 12" key="1">
    <citation type="submission" date="2019-02" db="EMBL/GenBank/DDBJ databases">
        <title>Deep-cultivation of Planctomycetes and their phenomic and genomic characterization uncovers novel biology.</title>
        <authorList>
            <person name="Wiegand S."/>
            <person name="Jogler M."/>
            <person name="Boedeker C."/>
            <person name="Pinto D."/>
            <person name="Vollmers J."/>
            <person name="Rivas-Marin E."/>
            <person name="Kohn T."/>
            <person name="Peeters S.H."/>
            <person name="Heuer A."/>
            <person name="Rast P."/>
            <person name="Oberbeckmann S."/>
            <person name="Bunk B."/>
            <person name="Jeske O."/>
            <person name="Meyerdierks A."/>
            <person name="Storesund J.E."/>
            <person name="Kallscheuer N."/>
            <person name="Luecker S."/>
            <person name="Lage O.M."/>
            <person name="Pohl T."/>
            <person name="Merkel B.J."/>
            <person name="Hornburger P."/>
            <person name="Mueller R.-W."/>
            <person name="Bruemmer F."/>
            <person name="Labrenz M."/>
            <person name="Spormann A.M."/>
            <person name="Op Den Camp H."/>
            <person name="Overmann J."/>
            <person name="Amann R."/>
            <person name="Jetten M.S.M."/>
            <person name="Mascher T."/>
            <person name="Medema M.H."/>
            <person name="Devos D.P."/>
            <person name="Kaster A.-K."/>
            <person name="Ovreas L."/>
            <person name="Rohde M."/>
            <person name="Galperin M.Y."/>
            <person name="Jogler C."/>
        </authorList>
    </citation>
    <scope>NUCLEOTIDE SEQUENCE [LARGE SCALE GENOMIC DNA]</scope>
    <source>
        <strain evidence="11 12">Poly51</strain>
    </source>
</reference>
<feature type="domain" description="3-dehydroquinate synthase C-terminal" evidence="10">
    <location>
        <begin position="195"/>
        <end position="325"/>
    </location>
</feature>
<dbReference type="PANTHER" id="PTHR43622:SF7">
    <property type="entry name" value="3-DEHYDROQUINATE SYNTHASE, CHLOROPLASTIC"/>
    <property type="match status" value="1"/>
</dbReference>
<dbReference type="NCBIfam" id="NF004852">
    <property type="entry name" value="PRK06203.1"/>
    <property type="match status" value="1"/>
</dbReference>
<feature type="domain" description="3-dehydroquinate synthase N-terminal" evidence="9">
    <location>
        <begin position="81"/>
        <end position="193"/>
    </location>
</feature>
<evidence type="ECO:0000259" key="9">
    <source>
        <dbReference type="Pfam" id="PF01761"/>
    </source>
</evidence>
<dbReference type="PANTHER" id="PTHR43622">
    <property type="entry name" value="3-DEHYDROQUINATE SYNTHASE"/>
    <property type="match status" value="1"/>
</dbReference>
<organism evidence="11 12">
    <name type="scientific">Rubripirellula tenax</name>
    <dbReference type="NCBI Taxonomy" id="2528015"/>
    <lineage>
        <taxon>Bacteria</taxon>
        <taxon>Pseudomonadati</taxon>
        <taxon>Planctomycetota</taxon>
        <taxon>Planctomycetia</taxon>
        <taxon>Pirellulales</taxon>
        <taxon>Pirellulaceae</taxon>
        <taxon>Rubripirellula</taxon>
    </lineage>
</organism>
<keyword evidence="7 11" id="KW-0456">Lyase</keyword>
<dbReference type="InterPro" id="IPR030960">
    <property type="entry name" value="DHQS/DOIS_N"/>
</dbReference>
<dbReference type="GO" id="GO:0003856">
    <property type="term" value="F:3-dehydroquinate synthase activity"/>
    <property type="evidence" value="ECO:0007669"/>
    <property type="project" value="UniProtKB-EC"/>
</dbReference>
<evidence type="ECO:0000256" key="8">
    <source>
        <dbReference type="ARBA" id="ARBA00023285"/>
    </source>
</evidence>
<dbReference type="OrthoDB" id="9806583at2"/>
<dbReference type="InterPro" id="IPR030963">
    <property type="entry name" value="DHQ_synth_fam"/>
</dbReference>
<dbReference type="Proteomes" id="UP000318288">
    <property type="component" value="Unassembled WGS sequence"/>
</dbReference>
<dbReference type="CDD" id="cd08198">
    <property type="entry name" value="DHQS-like"/>
    <property type="match status" value="1"/>
</dbReference>
<keyword evidence="12" id="KW-1185">Reference proteome</keyword>
<keyword evidence="8" id="KW-0170">Cobalt</keyword>
<dbReference type="RefSeq" id="WP_146461343.1">
    <property type="nucleotide sequence ID" value="NZ_SJPW01000007.1"/>
</dbReference>
<dbReference type="PIRSF" id="PIRSF001455">
    <property type="entry name" value="DHQ_synth"/>
    <property type="match status" value="1"/>
</dbReference>
<evidence type="ECO:0000256" key="5">
    <source>
        <dbReference type="ARBA" id="ARBA00023027"/>
    </source>
</evidence>
<dbReference type="GO" id="GO:0009073">
    <property type="term" value="P:aromatic amino acid family biosynthetic process"/>
    <property type="evidence" value="ECO:0007669"/>
    <property type="project" value="UniProtKB-KW"/>
</dbReference>
<comment type="cofactor">
    <cofactor evidence="2">
        <name>Co(2+)</name>
        <dbReference type="ChEBI" id="CHEBI:48828"/>
    </cofactor>
</comment>
<gene>
    <name evidence="11" type="primary">aroB_2</name>
    <name evidence="11" type="ORF">Poly51_53070</name>
</gene>
<comment type="caution">
    <text evidence="11">The sequence shown here is derived from an EMBL/GenBank/DDBJ whole genome shotgun (WGS) entry which is preliminary data.</text>
</comment>
<dbReference type="AlphaFoldDB" id="A0A5C6EHI1"/>
<evidence type="ECO:0000256" key="2">
    <source>
        <dbReference type="ARBA" id="ARBA00001941"/>
    </source>
</evidence>
<evidence type="ECO:0000256" key="3">
    <source>
        <dbReference type="ARBA" id="ARBA00022605"/>
    </source>
</evidence>
<sequence length="378" mass="41263">MPDSSYSTDVAFAVPYVHRLRVTDDVAGNDFPALLELLQTEAAARARVLLVGESSLASHVNRLAVRLSSEASVEMVADPTIVGGGESIKNGETVLRKLLDQVNDFGLDRRSYIVAVGGGAMLDAIGFAAAIAHRGIRLIRLPSTVLAQADSGVGVKNAINYFDKKNWIGTFAVPWAVINDTSLLLTLPDRDFHSGFSEAVKVSLLKDRGQFLWLCDHAEAIRQRKMPIAKSAIHQSCLSHLRHITEGGDPFEMLEARPLDFGHWSAHRLEPLTGYAIRHGEAVAIGVAIDCIYSSLKFGFPGDDVDRVIDCLVGLGMKLWHESIEPIDRLLQGLEEFRQHLGGRLTITMLRGIGDPIHVHEIDGGAMKAAIQALKSRR</sequence>
<proteinExistence type="predicted"/>
<evidence type="ECO:0000256" key="7">
    <source>
        <dbReference type="ARBA" id="ARBA00023239"/>
    </source>
</evidence>
<evidence type="ECO:0000256" key="4">
    <source>
        <dbReference type="ARBA" id="ARBA00022723"/>
    </source>
</evidence>
<protein>
    <submittedName>
        <fullName evidence="11">3-dehydroquinate synthase</fullName>
        <ecNumber evidence="11">4.2.3.4</ecNumber>
    </submittedName>
</protein>
<name>A0A5C6EHI1_9BACT</name>
<keyword evidence="3" id="KW-0028">Amino-acid biosynthesis</keyword>
<dbReference type="EMBL" id="SJPW01000007">
    <property type="protein sequence ID" value="TWU47507.1"/>
    <property type="molecule type" value="Genomic_DNA"/>
</dbReference>
<dbReference type="Gene3D" id="1.20.1090.10">
    <property type="entry name" value="Dehydroquinate synthase-like - alpha domain"/>
    <property type="match status" value="1"/>
</dbReference>
<evidence type="ECO:0000313" key="11">
    <source>
        <dbReference type="EMBL" id="TWU47507.1"/>
    </source>
</evidence>
<dbReference type="InterPro" id="IPR056179">
    <property type="entry name" value="DHQS_C"/>
</dbReference>
<evidence type="ECO:0000259" key="10">
    <source>
        <dbReference type="Pfam" id="PF24621"/>
    </source>
</evidence>
<accession>A0A5C6EHI1</accession>
<dbReference type="Pfam" id="PF01761">
    <property type="entry name" value="DHQ_synthase"/>
    <property type="match status" value="1"/>
</dbReference>
<dbReference type="SUPFAM" id="SSF56796">
    <property type="entry name" value="Dehydroquinate synthase-like"/>
    <property type="match status" value="1"/>
</dbReference>
<dbReference type="InterPro" id="IPR050071">
    <property type="entry name" value="Dehydroquinate_synthase"/>
</dbReference>